<protein>
    <recommendedName>
        <fullName evidence="3">SPOR domain-containing protein</fullName>
    </recommendedName>
</protein>
<sequence>MLYKEILGESIDSLLRIRINSLITESENGINMLQYATRPTTKGKQPLHARDFFLYYPDSLYWATIPDSVSNYPNRLFSKNSALIREGAEVIYFSKFNKEGNWDIYHISQVDGEVWSSPKPLEGPVNSEGDELFPVISPDGKRLYFSSDGHFGMGGFDLYVSNWDEKMQSWEMPQNLGFPYSSVADDLLMIHSTDGMYTFFASNRENLSADSLTLYVLEFETNPVKRAVSSIEEAVELALLKIISAPGREKETRDVMTSPETEEYTKMILEVRKIQKDIDSLAKNIASYRNLYTTLQNEDDRILLERKIMQAELSMLDMQSLLRSANEVVQKREMDFLSKGTLIPRRDQFTEDTVASDSVNEDIVPLRTTKMEKRSFPSITLLAPITLFDYTFGVADESEMAEDQGFPDGLVYRIQLFAVVSQNKDLSAFKGLRPIFENKNNAGRYIYYAGQFYNYEEASKALAVARRSGFPSAIVTAFMDGKSLSINNARKMEQTLEASATYQVKAEGYPAGIPQPVLELIRNNTDKDIAKRVTEGRDIYIIGPYNTKQEAEQILNILLSIGAENVTVEEIPKN</sequence>
<evidence type="ECO:0000313" key="2">
    <source>
        <dbReference type="EMBL" id="MPM33165.1"/>
    </source>
</evidence>
<comment type="caution">
    <text evidence="2">The sequence shown here is derived from an EMBL/GenBank/DDBJ whole genome shotgun (WGS) entry which is preliminary data.</text>
</comment>
<dbReference type="InterPro" id="IPR011659">
    <property type="entry name" value="WD40"/>
</dbReference>
<dbReference type="Gene3D" id="2.120.10.30">
    <property type="entry name" value="TolB, C-terminal domain"/>
    <property type="match status" value="1"/>
</dbReference>
<proteinExistence type="predicted"/>
<evidence type="ECO:0000256" key="1">
    <source>
        <dbReference type="SAM" id="Coils"/>
    </source>
</evidence>
<keyword evidence="1" id="KW-0175">Coiled coil</keyword>
<organism evidence="2">
    <name type="scientific">bioreactor metagenome</name>
    <dbReference type="NCBI Taxonomy" id="1076179"/>
    <lineage>
        <taxon>unclassified sequences</taxon>
        <taxon>metagenomes</taxon>
        <taxon>ecological metagenomes</taxon>
    </lineage>
</organism>
<dbReference type="SUPFAM" id="SSF82171">
    <property type="entry name" value="DPP6 N-terminal domain-like"/>
    <property type="match status" value="1"/>
</dbReference>
<feature type="coiled-coil region" evidence="1">
    <location>
        <begin position="271"/>
        <end position="298"/>
    </location>
</feature>
<dbReference type="Pfam" id="PF07676">
    <property type="entry name" value="PD40"/>
    <property type="match status" value="1"/>
</dbReference>
<evidence type="ECO:0008006" key="3">
    <source>
        <dbReference type="Google" id="ProtNLM"/>
    </source>
</evidence>
<accession>A0A644YX41</accession>
<reference evidence="2" key="1">
    <citation type="submission" date="2019-08" db="EMBL/GenBank/DDBJ databases">
        <authorList>
            <person name="Kucharzyk K."/>
            <person name="Murdoch R.W."/>
            <person name="Higgins S."/>
            <person name="Loffler F."/>
        </authorList>
    </citation>
    <scope>NUCLEOTIDE SEQUENCE</scope>
</reference>
<dbReference type="EMBL" id="VSSQ01006577">
    <property type="protein sequence ID" value="MPM33165.1"/>
    <property type="molecule type" value="Genomic_DNA"/>
</dbReference>
<dbReference type="AlphaFoldDB" id="A0A644YX41"/>
<dbReference type="InterPro" id="IPR011042">
    <property type="entry name" value="6-blade_b-propeller_TolB-like"/>
</dbReference>
<name>A0A644YX41_9ZZZZ</name>
<gene>
    <name evidence="2" type="ORF">SDC9_79734</name>
</gene>